<feature type="transmembrane region" description="Helical" evidence="9">
    <location>
        <begin position="89"/>
        <end position="107"/>
    </location>
</feature>
<reference evidence="12 13" key="1">
    <citation type="journal article" date="2018" name="Microbiome">
        <title>Fine metagenomic profile of the Mediterranean stratified and mixed water columns revealed by assembly and recruitment.</title>
        <authorList>
            <person name="Haro-Moreno J.M."/>
            <person name="Lopez-Perez M."/>
            <person name="De La Torre J.R."/>
            <person name="Picazo A."/>
            <person name="Camacho A."/>
            <person name="Rodriguez-Valera F."/>
        </authorList>
    </citation>
    <scope>NUCLEOTIDE SEQUENCE [LARGE SCALE GENOMIC DNA]</scope>
    <source>
        <strain evidence="12">MED-G50</strain>
    </source>
</reference>
<name>A0A368EM32_9PROT</name>
<keyword evidence="7 9" id="KW-1133">Transmembrane helix</keyword>
<comment type="similarity">
    <text evidence="1 9 11">Belongs to the peptidase A8 family.</text>
</comment>
<feature type="transmembrane region" description="Helical" evidence="9">
    <location>
        <begin position="119"/>
        <end position="140"/>
    </location>
</feature>
<sequence>MLRLCQLLTTKADSFMGTLTSFKSLLKQGPARKGLIICLALIFIDQLSKQTVLMQISETDRIQVLPILDFILIWNTGISYGLFDSSGMVGRITLSVLGFLITLFLLVQMARSTAKWERLGYCLIIGGAIGNIIDRIIYGGVIDFISFHYEDYYWYVFNLADVWISLGVITILLDSFLLSGKTPDGV</sequence>
<keyword evidence="5 9" id="KW-0064">Aspartyl protease</keyword>
<accession>A0A368EM32</accession>
<keyword evidence="8 9" id="KW-0472">Membrane</keyword>
<dbReference type="Proteomes" id="UP000252289">
    <property type="component" value="Unassembled WGS sequence"/>
</dbReference>
<evidence type="ECO:0000256" key="9">
    <source>
        <dbReference type="HAMAP-Rule" id="MF_00161"/>
    </source>
</evidence>
<dbReference type="PRINTS" id="PR00781">
    <property type="entry name" value="LIPOSIGPTASE"/>
</dbReference>
<dbReference type="GO" id="GO:0006508">
    <property type="term" value="P:proteolysis"/>
    <property type="evidence" value="ECO:0007669"/>
    <property type="project" value="UniProtKB-KW"/>
</dbReference>
<evidence type="ECO:0000256" key="8">
    <source>
        <dbReference type="ARBA" id="ARBA00023136"/>
    </source>
</evidence>
<organism evidence="12 13">
    <name type="scientific">PS1 clade bacterium</name>
    <dbReference type="NCBI Taxonomy" id="2175152"/>
    <lineage>
        <taxon>Bacteria</taxon>
        <taxon>Pseudomonadati</taxon>
        <taxon>Pseudomonadota</taxon>
        <taxon>Alphaproteobacteria</taxon>
        <taxon>PS1 clade</taxon>
    </lineage>
</organism>
<comment type="caution">
    <text evidence="12">The sequence shown here is derived from an EMBL/GenBank/DDBJ whole genome shotgun (WGS) entry which is preliminary data.</text>
</comment>
<evidence type="ECO:0000256" key="3">
    <source>
        <dbReference type="ARBA" id="ARBA00022670"/>
    </source>
</evidence>
<keyword evidence="4 9" id="KW-0812">Transmembrane</keyword>
<dbReference type="PROSITE" id="PS00855">
    <property type="entry name" value="SPASE_II"/>
    <property type="match status" value="1"/>
</dbReference>
<dbReference type="PANTHER" id="PTHR33695">
    <property type="entry name" value="LIPOPROTEIN SIGNAL PEPTIDASE"/>
    <property type="match status" value="1"/>
</dbReference>
<evidence type="ECO:0000256" key="4">
    <source>
        <dbReference type="ARBA" id="ARBA00022692"/>
    </source>
</evidence>
<evidence type="ECO:0000256" key="7">
    <source>
        <dbReference type="ARBA" id="ARBA00022989"/>
    </source>
</evidence>
<comment type="function">
    <text evidence="9 10">This protein specifically catalyzes the removal of signal peptides from prolipoproteins.</text>
</comment>
<evidence type="ECO:0000256" key="6">
    <source>
        <dbReference type="ARBA" id="ARBA00022801"/>
    </source>
</evidence>
<dbReference type="EMBL" id="QOQK01000001">
    <property type="protein sequence ID" value="RCL85664.1"/>
    <property type="molecule type" value="Genomic_DNA"/>
</dbReference>
<keyword evidence="3 9" id="KW-0645">Protease</keyword>
<evidence type="ECO:0000256" key="11">
    <source>
        <dbReference type="RuleBase" id="RU004181"/>
    </source>
</evidence>
<dbReference type="NCBIfam" id="TIGR00077">
    <property type="entry name" value="lspA"/>
    <property type="match status" value="1"/>
</dbReference>
<feature type="transmembrane region" description="Helical" evidence="9">
    <location>
        <begin position="152"/>
        <end position="173"/>
    </location>
</feature>
<dbReference type="InterPro" id="IPR001872">
    <property type="entry name" value="Peptidase_A8"/>
</dbReference>
<dbReference type="Pfam" id="PF01252">
    <property type="entry name" value="Peptidase_A8"/>
    <property type="match status" value="1"/>
</dbReference>
<evidence type="ECO:0000256" key="10">
    <source>
        <dbReference type="RuleBase" id="RU000594"/>
    </source>
</evidence>
<feature type="active site" evidence="9">
    <location>
        <position position="143"/>
    </location>
</feature>
<feature type="active site" evidence="9">
    <location>
        <position position="161"/>
    </location>
</feature>
<protein>
    <recommendedName>
        <fullName evidence="9">Lipoprotein signal peptidase</fullName>
        <ecNumber evidence="9">3.4.23.36</ecNumber>
    </recommendedName>
    <alternativeName>
        <fullName evidence="9">Prolipoprotein signal peptidase</fullName>
    </alternativeName>
    <alternativeName>
        <fullName evidence="9">Signal peptidase II</fullName>
        <shortName evidence="9">SPase II</shortName>
    </alternativeName>
</protein>
<comment type="catalytic activity">
    <reaction evidence="9 10">
        <text>Release of signal peptides from bacterial membrane prolipoproteins. Hydrolyzes -Xaa-Yaa-Zaa-|-(S,diacylglyceryl)Cys-, in which Xaa is hydrophobic (preferably Leu), and Yaa (Ala or Ser) and Zaa (Gly or Ala) have small, neutral side chains.</text>
        <dbReference type="EC" id="3.4.23.36"/>
    </reaction>
</comment>
<dbReference type="EC" id="3.4.23.36" evidence="9"/>
<evidence type="ECO:0000256" key="1">
    <source>
        <dbReference type="ARBA" id="ARBA00006139"/>
    </source>
</evidence>
<dbReference type="PANTHER" id="PTHR33695:SF1">
    <property type="entry name" value="LIPOPROTEIN SIGNAL PEPTIDASE"/>
    <property type="match status" value="1"/>
</dbReference>
<comment type="pathway">
    <text evidence="9">Protein modification; lipoprotein biosynthesis (signal peptide cleavage).</text>
</comment>
<evidence type="ECO:0000313" key="13">
    <source>
        <dbReference type="Proteomes" id="UP000252289"/>
    </source>
</evidence>
<evidence type="ECO:0000256" key="5">
    <source>
        <dbReference type="ARBA" id="ARBA00022750"/>
    </source>
</evidence>
<keyword evidence="2 9" id="KW-1003">Cell membrane</keyword>
<dbReference type="GO" id="GO:0005886">
    <property type="term" value="C:plasma membrane"/>
    <property type="evidence" value="ECO:0007669"/>
    <property type="project" value="UniProtKB-SubCell"/>
</dbReference>
<evidence type="ECO:0000256" key="2">
    <source>
        <dbReference type="ARBA" id="ARBA00022475"/>
    </source>
</evidence>
<keyword evidence="6 9" id="KW-0378">Hydrolase</keyword>
<comment type="subcellular location">
    <subcellularLocation>
        <location evidence="9">Cell membrane</location>
        <topology evidence="9">Multi-pass membrane protein</topology>
    </subcellularLocation>
</comment>
<proteinExistence type="inferred from homology"/>
<dbReference type="AlphaFoldDB" id="A0A368EM32"/>
<dbReference type="HAMAP" id="MF_00161">
    <property type="entry name" value="LspA"/>
    <property type="match status" value="1"/>
</dbReference>
<gene>
    <name evidence="9 12" type="primary">lspA</name>
    <name evidence="12" type="ORF">DBW64_00295</name>
</gene>
<dbReference type="GO" id="GO:0004190">
    <property type="term" value="F:aspartic-type endopeptidase activity"/>
    <property type="evidence" value="ECO:0007669"/>
    <property type="project" value="UniProtKB-UniRule"/>
</dbReference>
<feature type="transmembrane region" description="Helical" evidence="9">
    <location>
        <begin position="64"/>
        <end position="83"/>
    </location>
</feature>
<dbReference type="UniPathway" id="UPA00665"/>
<evidence type="ECO:0000313" key="12">
    <source>
        <dbReference type="EMBL" id="RCL85664.1"/>
    </source>
</evidence>